<organism evidence="2 3">
    <name type="scientific">Bulleidia extructa W1219</name>
    <dbReference type="NCBI Taxonomy" id="679192"/>
    <lineage>
        <taxon>Bacteria</taxon>
        <taxon>Bacillati</taxon>
        <taxon>Bacillota</taxon>
        <taxon>Erysipelotrichia</taxon>
        <taxon>Erysipelotrichales</taxon>
        <taxon>Erysipelotrichaceae</taxon>
        <taxon>Bulleidia</taxon>
    </lineage>
</organism>
<sequence>MGIRGALSTRKAMQSAPPVNIVHEVNDQELKQLQNCFLEILKDVDRVCEKHHICYMAAGGTCLGAIRHKGFIPWDDDVDILMPHEDLKRFIQIFDEELGDKYEMTSPNSKYYLESMISAIYKKNTLKASFFDYNTPFPKGVHIDIFPIEAVPMNRLVRFWKGFSAMVIQYIAVSALFYHYRSPEKKQFFYQTTGGKINYRIRCVLGFLFSFRSYEKWGNLFDRYVQWHKDSNLWAVPTDMGHYFGHIMPKDVYYPPVKAAFEDMQINIPHDYDAYLKNQYDDYMTIPPEMDREKHYSVGFSMDLKKDLEEHNDIYYQGDL</sequence>
<gene>
    <name evidence="2" type="ORF">HMPREF9013_0250</name>
</gene>
<dbReference type="STRING" id="679192.HMPREF9013_0250"/>
<dbReference type="InterPro" id="IPR007074">
    <property type="entry name" value="LicD/FKTN/FKRP_NTP_transf"/>
</dbReference>
<dbReference type="eggNOG" id="COG3475">
    <property type="taxonomic scope" value="Bacteria"/>
</dbReference>
<evidence type="ECO:0000313" key="2">
    <source>
        <dbReference type="EMBL" id="EFC05645.1"/>
    </source>
</evidence>
<accession>D2MP25</accession>
<comment type="caution">
    <text evidence="2">The sequence shown here is derived from an EMBL/GenBank/DDBJ whole genome shotgun (WGS) entry which is preliminary data.</text>
</comment>
<reference evidence="3" key="1">
    <citation type="submission" date="2009-12" db="EMBL/GenBank/DDBJ databases">
        <title>Sequence of Clostridiales genomosp. BVAB3 str. UPII9-5.</title>
        <authorList>
            <person name="Madupu R."/>
            <person name="Durkin A.S."/>
            <person name="Torralba M."/>
            <person name="Methe B."/>
            <person name="Sutton G.G."/>
            <person name="Strausberg R.L."/>
            <person name="Nelson K.E."/>
        </authorList>
    </citation>
    <scope>NUCLEOTIDE SEQUENCE [LARGE SCALE GENOMIC DNA]</scope>
    <source>
        <strain evidence="3">W1219</strain>
    </source>
</reference>
<dbReference type="RefSeq" id="WP_006627146.1">
    <property type="nucleotide sequence ID" value="NZ_ADFR01000008.1"/>
</dbReference>
<feature type="domain" description="LicD/FKTN/FKRP nucleotidyltransferase" evidence="1">
    <location>
        <begin position="48"/>
        <end position="280"/>
    </location>
</feature>
<dbReference type="Pfam" id="PF04991">
    <property type="entry name" value="LicD"/>
    <property type="match status" value="1"/>
</dbReference>
<dbReference type="AlphaFoldDB" id="D2MP25"/>
<evidence type="ECO:0000313" key="3">
    <source>
        <dbReference type="Proteomes" id="UP000005017"/>
    </source>
</evidence>
<proteinExistence type="predicted"/>
<keyword evidence="3" id="KW-1185">Reference proteome</keyword>
<dbReference type="InterPro" id="IPR052942">
    <property type="entry name" value="LPS_cholinephosphotransferase"/>
</dbReference>
<dbReference type="PANTHER" id="PTHR43404:SF2">
    <property type="entry name" value="LIPOPOLYSACCHARIDE CHOLINEPHOSPHOTRANSFERASE LICD"/>
    <property type="match status" value="1"/>
</dbReference>
<evidence type="ECO:0000259" key="1">
    <source>
        <dbReference type="Pfam" id="PF04991"/>
    </source>
</evidence>
<dbReference type="EMBL" id="ADFR01000008">
    <property type="protein sequence ID" value="EFC05645.1"/>
    <property type="molecule type" value="Genomic_DNA"/>
</dbReference>
<name>D2MP25_9FIRM</name>
<dbReference type="OrthoDB" id="9786100at2"/>
<dbReference type="PANTHER" id="PTHR43404">
    <property type="entry name" value="LIPOPOLYSACCHARIDE CHOLINEPHOSPHOTRANSFERASE LICD"/>
    <property type="match status" value="1"/>
</dbReference>
<protein>
    <submittedName>
        <fullName evidence="2">LICD family protein</fullName>
    </submittedName>
</protein>
<dbReference type="Proteomes" id="UP000005017">
    <property type="component" value="Unassembled WGS sequence"/>
</dbReference>
<dbReference type="GO" id="GO:0009100">
    <property type="term" value="P:glycoprotein metabolic process"/>
    <property type="evidence" value="ECO:0007669"/>
    <property type="project" value="UniProtKB-ARBA"/>
</dbReference>